<dbReference type="Proteomes" id="UP000533306">
    <property type="component" value="Unassembled WGS sequence"/>
</dbReference>
<dbReference type="InterPro" id="IPR000120">
    <property type="entry name" value="Amidase"/>
</dbReference>
<evidence type="ECO:0000313" key="14">
    <source>
        <dbReference type="Proteomes" id="UP000533306"/>
    </source>
</evidence>
<feature type="active site" description="Charge relay system" evidence="11">
    <location>
        <position position="159"/>
    </location>
</feature>
<comment type="similarity">
    <text evidence="2 11">Belongs to the amidase family. GatA subfamily.</text>
</comment>
<evidence type="ECO:0000259" key="12">
    <source>
        <dbReference type="Pfam" id="PF01425"/>
    </source>
</evidence>
<sequence>MTDLTRLTISQAREKLRAREISAVELTDAYLGAIDAANDKLNAYVAVTHDKARDMAKASDARLASGQAGALEGIPLGVKDLFATEGVHTQACSHVLDGFRPRYESTVTANLWADGAVMLGKLNMDEFAMGSSNETSYYGPVKNPWRTKGSDADLVPGGSSGGSAAAVSAFLCAGATATDTGGSIRQPAAFTGTVGIKPTYGRCSRWGIVAYASSLDQAGPIARDVRDAAILLKSMASVDVKDTTSVDLPVPDYEAALGQSVKGMKVGIPREYRVEGMPQEVEALWQQGIAWLKEAGAEIVDISLPHTKYALPTYYIISPAEASSNLARYDGVRYGLRVPGKDIVEMYENTRAAGFGDEVKRRVMVGTYVLSAGYYDAYYLQAQKVRTLIKKDFDDAFAAGVDVILTPATPSAAFGIADKEMSSDPVKMYLNDIFTVTVNMAGLPGISVPAGLNDQGLPLGLQLIGRPFDEETLFRTAHVVEQAAGTFQPQKWW</sequence>
<evidence type="ECO:0000256" key="6">
    <source>
        <dbReference type="ARBA" id="ARBA00022598"/>
    </source>
</evidence>
<evidence type="ECO:0000256" key="10">
    <source>
        <dbReference type="ARBA" id="ARBA00047407"/>
    </source>
</evidence>
<comment type="function">
    <text evidence="11">Allows the formation of correctly charged Gln-tRNA(Gln) through the transamidation of misacylated Glu-tRNA(Gln) in organisms which lack glutaminyl-tRNA synthetase. The reaction takes place in the presence of glutamine and ATP through an activated gamma-phospho-Glu-tRNA(Gln).</text>
</comment>
<dbReference type="InterPro" id="IPR023631">
    <property type="entry name" value="Amidase_dom"/>
</dbReference>
<dbReference type="GO" id="GO:0030956">
    <property type="term" value="C:glutamyl-tRNA(Gln) amidotransferase complex"/>
    <property type="evidence" value="ECO:0007669"/>
    <property type="project" value="InterPro"/>
</dbReference>
<dbReference type="PROSITE" id="PS00571">
    <property type="entry name" value="AMIDASES"/>
    <property type="match status" value="1"/>
</dbReference>
<dbReference type="Gene3D" id="3.90.1300.10">
    <property type="entry name" value="Amidase signature (AS) domain"/>
    <property type="match status" value="1"/>
</dbReference>
<dbReference type="GO" id="GO:0050567">
    <property type="term" value="F:glutaminyl-tRNA synthase (glutamine-hydrolyzing) activity"/>
    <property type="evidence" value="ECO:0007669"/>
    <property type="project" value="UniProtKB-UniRule"/>
</dbReference>
<dbReference type="Pfam" id="PF01425">
    <property type="entry name" value="Amidase"/>
    <property type="match status" value="1"/>
</dbReference>
<dbReference type="EMBL" id="JACHEU010000001">
    <property type="protein sequence ID" value="MBB6013036.1"/>
    <property type="molecule type" value="Genomic_DNA"/>
</dbReference>
<evidence type="ECO:0000256" key="1">
    <source>
        <dbReference type="ARBA" id="ARBA00003871"/>
    </source>
</evidence>
<dbReference type="InterPro" id="IPR004412">
    <property type="entry name" value="GatA"/>
</dbReference>
<feature type="domain" description="Amidase" evidence="12">
    <location>
        <begin position="25"/>
        <end position="473"/>
    </location>
</feature>
<name>A0A7W9VVS7_9HYPH</name>
<evidence type="ECO:0000256" key="2">
    <source>
        <dbReference type="ARBA" id="ARBA00008069"/>
    </source>
</evidence>
<dbReference type="GO" id="GO:0006412">
    <property type="term" value="P:translation"/>
    <property type="evidence" value="ECO:0007669"/>
    <property type="project" value="UniProtKB-UniRule"/>
</dbReference>
<dbReference type="InterPro" id="IPR020556">
    <property type="entry name" value="Amidase_CS"/>
</dbReference>
<proteinExistence type="inferred from homology"/>
<gene>
    <name evidence="11" type="primary">gatA</name>
    <name evidence="13" type="ORF">HNR59_002381</name>
</gene>
<evidence type="ECO:0000256" key="7">
    <source>
        <dbReference type="ARBA" id="ARBA00022741"/>
    </source>
</evidence>
<evidence type="ECO:0000256" key="11">
    <source>
        <dbReference type="HAMAP-Rule" id="MF_00120"/>
    </source>
</evidence>
<feature type="active site" description="Acyl-ester intermediate" evidence="11">
    <location>
        <position position="183"/>
    </location>
</feature>
<dbReference type="SUPFAM" id="SSF75304">
    <property type="entry name" value="Amidase signature (AS) enzymes"/>
    <property type="match status" value="1"/>
</dbReference>
<keyword evidence="9 11" id="KW-0648">Protein biosynthesis</keyword>
<dbReference type="RefSeq" id="WP_183830338.1">
    <property type="nucleotide sequence ID" value="NZ_JACHEU010000001.1"/>
</dbReference>
<evidence type="ECO:0000256" key="9">
    <source>
        <dbReference type="ARBA" id="ARBA00022917"/>
    </source>
</evidence>
<keyword evidence="13" id="KW-0808">Transferase</keyword>
<keyword evidence="7 11" id="KW-0547">Nucleotide-binding</keyword>
<dbReference type="HAMAP" id="MF_00120">
    <property type="entry name" value="GatA"/>
    <property type="match status" value="1"/>
</dbReference>
<keyword evidence="8 11" id="KW-0067">ATP-binding</keyword>
<dbReference type="PANTHER" id="PTHR11895:SF151">
    <property type="entry name" value="GLUTAMYL-TRNA(GLN) AMIDOTRANSFERASE SUBUNIT A"/>
    <property type="match status" value="1"/>
</dbReference>
<dbReference type="NCBIfam" id="TIGR00132">
    <property type="entry name" value="gatA"/>
    <property type="match status" value="1"/>
</dbReference>
<evidence type="ECO:0000256" key="8">
    <source>
        <dbReference type="ARBA" id="ARBA00022840"/>
    </source>
</evidence>
<evidence type="ECO:0000256" key="3">
    <source>
        <dbReference type="ARBA" id="ARBA00011123"/>
    </source>
</evidence>
<dbReference type="GO" id="GO:0016740">
    <property type="term" value="F:transferase activity"/>
    <property type="evidence" value="ECO:0007669"/>
    <property type="project" value="UniProtKB-KW"/>
</dbReference>
<evidence type="ECO:0000256" key="4">
    <source>
        <dbReference type="ARBA" id="ARBA00012739"/>
    </source>
</evidence>
<comment type="caution">
    <text evidence="13">The sequence shown here is derived from an EMBL/GenBank/DDBJ whole genome shotgun (WGS) entry which is preliminary data.</text>
</comment>
<evidence type="ECO:0000313" key="13">
    <source>
        <dbReference type="EMBL" id="MBB6013036.1"/>
    </source>
</evidence>
<accession>A0A7W9VVS7</accession>
<dbReference type="PANTHER" id="PTHR11895">
    <property type="entry name" value="TRANSAMIDASE"/>
    <property type="match status" value="1"/>
</dbReference>
<feature type="active site" description="Charge relay system" evidence="11">
    <location>
        <position position="79"/>
    </location>
</feature>
<dbReference type="InterPro" id="IPR036928">
    <property type="entry name" value="AS_sf"/>
</dbReference>
<comment type="catalytic activity">
    <reaction evidence="10 11">
        <text>L-glutamyl-tRNA(Gln) + L-glutamine + ATP + H2O = L-glutaminyl-tRNA(Gln) + L-glutamate + ADP + phosphate + H(+)</text>
        <dbReference type="Rhea" id="RHEA:17521"/>
        <dbReference type="Rhea" id="RHEA-COMP:9681"/>
        <dbReference type="Rhea" id="RHEA-COMP:9684"/>
        <dbReference type="ChEBI" id="CHEBI:15377"/>
        <dbReference type="ChEBI" id="CHEBI:15378"/>
        <dbReference type="ChEBI" id="CHEBI:29985"/>
        <dbReference type="ChEBI" id="CHEBI:30616"/>
        <dbReference type="ChEBI" id="CHEBI:43474"/>
        <dbReference type="ChEBI" id="CHEBI:58359"/>
        <dbReference type="ChEBI" id="CHEBI:78520"/>
        <dbReference type="ChEBI" id="CHEBI:78521"/>
        <dbReference type="ChEBI" id="CHEBI:456216"/>
        <dbReference type="EC" id="6.3.5.7"/>
    </reaction>
</comment>
<keyword evidence="14" id="KW-1185">Reference proteome</keyword>
<protein>
    <recommendedName>
        <fullName evidence="5 11">Glutamyl-tRNA(Gln) amidotransferase subunit A</fullName>
        <shortName evidence="11">Glu-ADT subunit A</shortName>
        <ecNumber evidence="4 11">6.3.5.7</ecNumber>
    </recommendedName>
</protein>
<keyword evidence="6 11" id="KW-0436">Ligase</keyword>
<dbReference type="AlphaFoldDB" id="A0A7W9VVS7"/>
<comment type="function">
    <text evidence="1">Hydrolyzes indole-3-acetamide (IAM) into indole-3-acetic acid (IAA).</text>
</comment>
<reference evidence="13 14" key="1">
    <citation type="submission" date="2020-08" db="EMBL/GenBank/DDBJ databases">
        <title>Genomic Encyclopedia of Type Strains, Phase IV (KMG-IV): sequencing the most valuable type-strain genomes for metagenomic binning, comparative biology and taxonomic classification.</title>
        <authorList>
            <person name="Goeker M."/>
        </authorList>
    </citation>
    <scope>NUCLEOTIDE SEQUENCE [LARGE SCALE GENOMIC DNA]</scope>
    <source>
        <strain evidence="13 14">DSM 11099</strain>
    </source>
</reference>
<organism evidence="13 14">
    <name type="scientific">Aquamicrobium lusatiense</name>
    <dbReference type="NCBI Taxonomy" id="89772"/>
    <lineage>
        <taxon>Bacteria</taxon>
        <taxon>Pseudomonadati</taxon>
        <taxon>Pseudomonadota</taxon>
        <taxon>Alphaproteobacteria</taxon>
        <taxon>Hyphomicrobiales</taxon>
        <taxon>Phyllobacteriaceae</taxon>
        <taxon>Aquamicrobium</taxon>
    </lineage>
</organism>
<evidence type="ECO:0000256" key="5">
    <source>
        <dbReference type="ARBA" id="ARBA00014428"/>
    </source>
</evidence>
<comment type="subunit">
    <text evidence="3 11">Heterotrimer of A, B and C subunits.</text>
</comment>
<dbReference type="EC" id="6.3.5.7" evidence="4 11"/>
<dbReference type="GO" id="GO:0005524">
    <property type="term" value="F:ATP binding"/>
    <property type="evidence" value="ECO:0007669"/>
    <property type="project" value="UniProtKB-KW"/>
</dbReference>